<evidence type="ECO:0000313" key="1">
    <source>
        <dbReference type="EMBL" id="DAF63399.1"/>
    </source>
</evidence>
<organism evidence="1">
    <name type="scientific">Siphoviridae sp. ctvI513</name>
    <dbReference type="NCBI Taxonomy" id="2827965"/>
    <lineage>
        <taxon>Viruses</taxon>
        <taxon>Duplodnaviria</taxon>
        <taxon>Heunggongvirae</taxon>
        <taxon>Uroviricota</taxon>
        <taxon>Caudoviricetes</taxon>
    </lineage>
</organism>
<proteinExistence type="predicted"/>
<reference evidence="1" key="1">
    <citation type="journal article" date="2021" name="Proc. Natl. Acad. Sci. U.S.A.">
        <title>A Catalog of Tens of Thousands of Viruses from Human Metagenomes Reveals Hidden Associations with Chronic Diseases.</title>
        <authorList>
            <person name="Tisza M.J."/>
            <person name="Buck C.B."/>
        </authorList>
    </citation>
    <scope>NUCLEOTIDE SEQUENCE</scope>
    <source>
        <strain evidence="1">CtvI513</strain>
    </source>
</reference>
<name>A0A8S5TK63_9CAUD</name>
<protein>
    <submittedName>
        <fullName evidence="1">Uncharacterized protein</fullName>
    </submittedName>
</protein>
<accession>A0A8S5TK63</accession>
<sequence length="44" mass="5524">MYYLLCGCAFCFWFMQALLKGNDRALYGNGRKYRYRRNRKKNWF</sequence>
<dbReference type="EMBL" id="BK032839">
    <property type="protein sequence ID" value="DAF63399.1"/>
    <property type="molecule type" value="Genomic_DNA"/>
</dbReference>